<protein>
    <submittedName>
        <fullName evidence="2">Putative TIR domain-containing protein</fullName>
    </submittedName>
</protein>
<dbReference type="GO" id="GO:0007165">
    <property type="term" value="P:signal transduction"/>
    <property type="evidence" value="ECO:0007669"/>
    <property type="project" value="InterPro"/>
</dbReference>
<name>A0A2P6PS78_ROSCH</name>
<dbReference type="EMBL" id="PDCK01000044">
    <property type="protein sequence ID" value="PRQ24785.1"/>
    <property type="molecule type" value="Genomic_DNA"/>
</dbReference>
<dbReference type="InterPro" id="IPR035897">
    <property type="entry name" value="Toll_tir_struct_dom_sf"/>
</dbReference>
<proteinExistence type="predicted"/>
<feature type="domain" description="TIR" evidence="1">
    <location>
        <begin position="4"/>
        <end position="87"/>
    </location>
</feature>
<organism evidence="2 3">
    <name type="scientific">Rosa chinensis</name>
    <name type="common">China rose</name>
    <dbReference type="NCBI Taxonomy" id="74649"/>
    <lineage>
        <taxon>Eukaryota</taxon>
        <taxon>Viridiplantae</taxon>
        <taxon>Streptophyta</taxon>
        <taxon>Embryophyta</taxon>
        <taxon>Tracheophyta</taxon>
        <taxon>Spermatophyta</taxon>
        <taxon>Magnoliopsida</taxon>
        <taxon>eudicotyledons</taxon>
        <taxon>Gunneridae</taxon>
        <taxon>Pentapetalae</taxon>
        <taxon>rosids</taxon>
        <taxon>fabids</taxon>
        <taxon>Rosales</taxon>
        <taxon>Rosaceae</taxon>
        <taxon>Rosoideae</taxon>
        <taxon>Rosoideae incertae sedis</taxon>
        <taxon>Rosa</taxon>
    </lineage>
</organism>
<dbReference type="Gramene" id="PRQ24785">
    <property type="protein sequence ID" value="PRQ24785"/>
    <property type="gene ID" value="RchiOBHm_Chr6g0276281"/>
</dbReference>
<gene>
    <name evidence="2" type="ORF">RchiOBHm_Chr6g0276281</name>
</gene>
<evidence type="ECO:0000313" key="2">
    <source>
        <dbReference type="EMBL" id="PRQ24785.1"/>
    </source>
</evidence>
<evidence type="ECO:0000313" key="3">
    <source>
        <dbReference type="Proteomes" id="UP000238479"/>
    </source>
</evidence>
<dbReference type="Gene3D" id="3.40.50.10140">
    <property type="entry name" value="Toll/interleukin-1 receptor homology (TIR) domain"/>
    <property type="match status" value="1"/>
</dbReference>
<dbReference type="Pfam" id="PF01582">
    <property type="entry name" value="TIR"/>
    <property type="match status" value="1"/>
</dbReference>
<dbReference type="AlphaFoldDB" id="A0A2P6PS78"/>
<dbReference type="Proteomes" id="UP000238479">
    <property type="component" value="Chromosome 6"/>
</dbReference>
<dbReference type="InterPro" id="IPR000157">
    <property type="entry name" value="TIR_dom"/>
</dbReference>
<evidence type="ECO:0000259" key="1">
    <source>
        <dbReference type="Pfam" id="PF01582"/>
    </source>
</evidence>
<sequence length="134" mass="15998">MKDRNRILAIFHDVNLFHVQKQRGTFEKAFDEHEERFQDDLEKVQAWRDALTNVCNFAGWTSNDRNEVQVIEEITEALWNKLHSRLSPMEKQHPTSTHNLVAFTSISVVYRDHNHPIHITYMTATSVEWNFFYH</sequence>
<accession>A0A2P6PS78</accession>
<keyword evidence="3" id="KW-1185">Reference proteome</keyword>
<comment type="caution">
    <text evidence="2">The sequence shown here is derived from an EMBL/GenBank/DDBJ whole genome shotgun (WGS) entry which is preliminary data.</text>
</comment>
<reference evidence="2 3" key="1">
    <citation type="journal article" date="2018" name="Nat. Genet.">
        <title>The Rosa genome provides new insights in the design of modern roses.</title>
        <authorList>
            <person name="Bendahmane M."/>
        </authorList>
    </citation>
    <scope>NUCLEOTIDE SEQUENCE [LARGE SCALE GENOMIC DNA]</scope>
    <source>
        <strain evidence="3">cv. Old Blush</strain>
    </source>
</reference>
<dbReference type="SUPFAM" id="SSF52200">
    <property type="entry name" value="Toll/Interleukin receptor TIR domain"/>
    <property type="match status" value="1"/>
</dbReference>